<dbReference type="Pfam" id="PF07883">
    <property type="entry name" value="Cupin_2"/>
    <property type="match status" value="1"/>
</dbReference>
<dbReference type="EMBL" id="VGLS01000986">
    <property type="protein sequence ID" value="MBM3226638.1"/>
    <property type="molecule type" value="Genomic_DNA"/>
</dbReference>
<dbReference type="InterPro" id="IPR014710">
    <property type="entry name" value="RmlC-like_jellyroll"/>
</dbReference>
<comment type="caution">
    <text evidence="2">The sequence shown here is derived from an EMBL/GenBank/DDBJ whole genome shotgun (WGS) entry which is preliminary data.</text>
</comment>
<dbReference type="InterPro" id="IPR011051">
    <property type="entry name" value="RmlC_Cupin_sf"/>
</dbReference>
<reference evidence="2" key="1">
    <citation type="submission" date="2019-03" db="EMBL/GenBank/DDBJ databases">
        <title>Lake Tanganyika Metagenome-Assembled Genomes (MAGs).</title>
        <authorList>
            <person name="Tran P."/>
        </authorList>
    </citation>
    <scope>NUCLEOTIDE SEQUENCE</scope>
    <source>
        <strain evidence="2">K_DeepCast_65m_m2_066</strain>
    </source>
</reference>
<dbReference type="Gene3D" id="2.60.120.10">
    <property type="entry name" value="Jelly Rolls"/>
    <property type="match status" value="1"/>
</dbReference>
<sequence length="138" mass="15556">METPPQLFSASLAKDAVYKTGLRSFMEYRDLGIEHATHGQFRAHVIRIKKDAGVHELHTTGLHKHLCDFQMFYVLKGWIKFVYEGQGEQRFEAGDCVLQPAGIVHNELDCSDDLEVLEIYSPAVHKTVVVDQMPAAAD</sequence>
<feature type="domain" description="Cupin type-2" evidence="1">
    <location>
        <begin position="60"/>
        <end position="107"/>
    </location>
</feature>
<accession>A0A937W462</accession>
<protein>
    <submittedName>
        <fullName evidence="2">Cupin domain-containing protein</fullName>
    </submittedName>
</protein>
<evidence type="ECO:0000259" key="1">
    <source>
        <dbReference type="Pfam" id="PF07883"/>
    </source>
</evidence>
<evidence type="ECO:0000313" key="3">
    <source>
        <dbReference type="Proteomes" id="UP000712673"/>
    </source>
</evidence>
<name>A0A937W462_UNCTE</name>
<dbReference type="AlphaFoldDB" id="A0A937W462"/>
<dbReference type="SUPFAM" id="SSF51182">
    <property type="entry name" value="RmlC-like cupins"/>
    <property type="match status" value="1"/>
</dbReference>
<dbReference type="Proteomes" id="UP000712673">
    <property type="component" value="Unassembled WGS sequence"/>
</dbReference>
<gene>
    <name evidence="2" type="ORF">FJZ47_22975</name>
</gene>
<dbReference type="CDD" id="cd06980">
    <property type="entry name" value="cupin_bxe_c0505"/>
    <property type="match status" value="1"/>
</dbReference>
<proteinExistence type="predicted"/>
<evidence type="ECO:0000313" key="2">
    <source>
        <dbReference type="EMBL" id="MBM3226638.1"/>
    </source>
</evidence>
<organism evidence="2 3">
    <name type="scientific">Tectimicrobiota bacterium</name>
    <dbReference type="NCBI Taxonomy" id="2528274"/>
    <lineage>
        <taxon>Bacteria</taxon>
        <taxon>Pseudomonadati</taxon>
        <taxon>Nitrospinota/Tectimicrobiota group</taxon>
        <taxon>Candidatus Tectimicrobiota</taxon>
    </lineage>
</organism>
<dbReference type="InterPro" id="IPR013096">
    <property type="entry name" value="Cupin_2"/>
</dbReference>